<dbReference type="PANTHER" id="PTHR32309:SF13">
    <property type="entry name" value="FERRIC ENTEROBACTIN TRANSPORT PROTEIN FEPE"/>
    <property type="match status" value="1"/>
</dbReference>
<dbReference type="Pfam" id="PF13807">
    <property type="entry name" value="GNVR"/>
    <property type="match status" value="1"/>
</dbReference>
<feature type="region of interest" description="Disordered" evidence="7">
    <location>
        <begin position="1"/>
        <end position="82"/>
    </location>
</feature>
<gene>
    <name evidence="11" type="ORF">ABK249_19900</name>
</gene>
<keyword evidence="4 8" id="KW-1133">Transmembrane helix</keyword>
<evidence type="ECO:0000256" key="4">
    <source>
        <dbReference type="ARBA" id="ARBA00022989"/>
    </source>
</evidence>
<dbReference type="Pfam" id="PF02706">
    <property type="entry name" value="Wzz"/>
    <property type="match status" value="1"/>
</dbReference>
<feature type="compositionally biased region" description="Basic and acidic residues" evidence="7">
    <location>
        <begin position="1"/>
        <end position="11"/>
    </location>
</feature>
<dbReference type="InterPro" id="IPR050445">
    <property type="entry name" value="Bact_polysacc_biosynth/exp"/>
</dbReference>
<evidence type="ECO:0000256" key="2">
    <source>
        <dbReference type="ARBA" id="ARBA00022475"/>
    </source>
</evidence>
<proteinExistence type="predicted"/>
<feature type="compositionally biased region" description="Basic and acidic residues" evidence="7">
    <location>
        <begin position="67"/>
        <end position="81"/>
    </location>
</feature>
<keyword evidence="3 8" id="KW-0812">Transmembrane</keyword>
<reference evidence="11 12" key="1">
    <citation type="submission" date="2024-05" db="EMBL/GenBank/DDBJ databases">
        <title>Neorhizobium sp. Rsf11, a plant growth promoting and heavy metal resistant PAH-degrader.</title>
        <authorList>
            <person name="Golubev S.N."/>
            <person name="Muratova A.Y."/>
            <person name="Markelova M.I."/>
        </authorList>
    </citation>
    <scope>NUCLEOTIDE SEQUENCE [LARGE SCALE GENOMIC DNA]</scope>
    <source>
        <strain evidence="11 12">Rsf11</strain>
    </source>
</reference>
<dbReference type="EMBL" id="JBEAAL010000016">
    <property type="protein sequence ID" value="MEQ1407200.1"/>
    <property type="molecule type" value="Genomic_DNA"/>
</dbReference>
<keyword evidence="12" id="KW-1185">Reference proteome</keyword>
<feature type="coiled-coil region" evidence="6">
    <location>
        <begin position="411"/>
        <end position="445"/>
    </location>
</feature>
<dbReference type="RefSeq" id="WP_227703914.1">
    <property type="nucleotide sequence ID" value="NZ_JBEAAL010000016.1"/>
</dbReference>
<comment type="caution">
    <text evidence="11">The sequence shown here is derived from an EMBL/GenBank/DDBJ whole genome shotgun (WGS) entry which is preliminary data.</text>
</comment>
<evidence type="ECO:0000313" key="12">
    <source>
        <dbReference type="Proteomes" id="UP001496627"/>
    </source>
</evidence>
<keyword evidence="2" id="KW-1003">Cell membrane</keyword>
<keyword evidence="6" id="KW-0175">Coiled coil</keyword>
<feature type="transmembrane region" description="Helical" evidence="8">
    <location>
        <begin position="109"/>
        <end position="128"/>
    </location>
</feature>
<dbReference type="InterPro" id="IPR003856">
    <property type="entry name" value="LPS_length_determ_N"/>
</dbReference>
<feature type="transmembrane region" description="Helical" evidence="8">
    <location>
        <begin position="510"/>
        <end position="534"/>
    </location>
</feature>
<evidence type="ECO:0000256" key="1">
    <source>
        <dbReference type="ARBA" id="ARBA00004651"/>
    </source>
</evidence>
<feature type="domain" description="Tyrosine-protein kinase G-rich" evidence="10">
    <location>
        <begin position="453"/>
        <end position="530"/>
    </location>
</feature>
<evidence type="ECO:0000259" key="9">
    <source>
        <dbReference type="Pfam" id="PF02706"/>
    </source>
</evidence>
<feature type="domain" description="Polysaccharide chain length determinant N-terminal" evidence="9">
    <location>
        <begin position="99"/>
        <end position="187"/>
    </location>
</feature>
<keyword evidence="5 8" id="KW-0472">Membrane</keyword>
<sequence>MYRPKEPENRRPASYAASTGQGTGMPYRGSLLDRLNDDRFETGKRIEDERDDDHDEYWRRPTPRQPAPDRFEEPEKPEKSSLDGIIEAQVRSLSEITPGDILSWLRGGLRWIIVMTVMGVIAAFLYSATATPRYTVYTDLIIDPQNLNVVNDDVFASNPQRDSQLLEVESRLRVLTSRNVLMQVIRDMKLTEDPEFTKPSLLAPLYRLISGNRPTGDKELGVLMELGDRVKAGREERSFVVTLSVWTSDPEKSVRLSEAIVRAFEAELFESSADSAGRVAATLTGRLDELRAAVTDAEEKVAQFRRDNNIQESNTGELASTRISSALDTQVLDAQQKLIQAEARYNQMRSAVADRRTVTATVFDSPSMETLRASYNTLQQQIGSLTLTYGARHPRLISMQSEKTALEKAIADEANRILQSARTDVDEARSTLSQLRSKADAERSTVFTNNDAQVRLRELERDARAKAAVYETYLGRTHQITERQQIDTSNVRVISPPVPPKTKSWPPRTLILLVAGAIGGFMAGTGLALVLGLWGHFGDARERFAYTQRYALRG</sequence>
<evidence type="ECO:0000259" key="10">
    <source>
        <dbReference type="Pfam" id="PF13807"/>
    </source>
</evidence>
<feature type="coiled-coil region" evidence="6">
    <location>
        <begin position="280"/>
        <end position="351"/>
    </location>
</feature>
<name>A0ABV0M5S8_9HYPH</name>
<evidence type="ECO:0000313" key="11">
    <source>
        <dbReference type="EMBL" id="MEQ1407200.1"/>
    </source>
</evidence>
<accession>A0ABV0M5S8</accession>
<evidence type="ECO:0000256" key="6">
    <source>
        <dbReference type="SAM" id="Coils"/>
    </source>
</evidence>
<dbReference type="PANTHER" id="PTHR32309">
    <property type="entry name" value="TYROSINE-PROTEIN KINASE"/>
    <property type="match status" value="1"/>
</dbReference>
<evidence type="ECO:0000256" key="7">
    <source>
        <dbReference type="SAM" id="MobiDB-lite"/>
    </source>
</evidence>
<protein>
    <submittedName>
        <fullName evidence="11">GumC family protein</fullName>
    </submittedName>
</protein>
<evidence type="ECO:0000256" key="5">
    <source>
        <dbReference type="ARBA" id="ARBA00023136"/>
    </source>
</evidence>
<evidence type="ECO:0000256" key="8">
    <source>
        <dbReference type="SAM" id="Phobius"/>
    </source>
</evidence>
<organism evidence="11 12">
    <name type="scientific">Neorhizobium phenanthreniclasticum</name>
    <dbReference type="NCBI Taxonomy" id="3157917"/>
    <lineage>
        <taxon>Bacteria</taxon>
        <taxon>Pseudomonadati</taxon>
        <taxon>Pseudomonadota</taxon>
        <taxon>Alphaproteobacteria</taxon>
        <taxon>Hyphomicrobiales</taxon>
        <taxon>Rhizobiaceae</taxon>
        <taxon>Rhizobium/Agrobacterium group</taxon>
        <taxon>Neorhizobium</taxon>
    </lineage>
</organism>
<dbReference type="Proteomes" id="UP001496627">
    <property type="component" value="Unassembled WGS sequence"/>
</dbReference>
<feature type="compositionally biased region" description="Basic and acidic residues" evidence="7">
    <location>
        <begin position="34"/>
        <end position="48"/>
    </location>
</feature>
<dbReference type="InterPro" id="IPR032807">
    <property type="entry name" value="GNVR"/>
</dbReference>
<comment type="subcellular location">
    <subcellularLocation>
        <location evidence="1">Cell membrane</location>
        <topology evidence="1">Multi-pass membrane protein</topology>
    </subcellularLocation>
</comment>
<evidence type="ECO:0000256" key="3">
    <source>
        <dbReference type="ARBA" id="ARBA00022692"/>
    </source>
</evidence>